<organism evidence="2 3">
    <name type="scientific">Marinobacter salexigens</name>
    <dbReference type="NCBI Taxonomy" id="1925763"/>
    <lineage>
        <taxon>Bacteria</taxon>
        <taxon>Pseudomonadati</taxon>
        <taxon>Pseudomonadota</taxon>
        <taxon>Gammaproteobacteria</taxon>
        <taxon>Pseudomonadales</taxon>
        <taxon>Marinobacteraceae</taxon>
        <taxon>Marinobacter</taxon>
    </lineage>
</organism>
<comment type="caution">
    <text evidence="2">The sequence shown here is derived from an EMBL/GenBank/DDBJ whole genome shotgun (WGS) entry which is preliminary data.</text>
</comment>
<proteinExistence type="predicted"/>
<sequence>MADPEYIPVDDDADELSRRTDPARNLAVVVYILQGLSFFLGGITGLAGVIINYIKLDDVRDTWVEPHFRWQIRTFWIGLLWTVIGVVTSFIIIGWFILIGIAIWVIYRIVKGALALNDGKAPGLNS</sequence>
<keyword evidence="1" id="KW-0472">Membrane</keyword>
<dbReference type="EMBL" id="JAHKPV010000019">
    <property type="protein sequence ID" value="MBU2874948.1"/>
    <property type="molecule type" value="Genomic_DNA"/>
</dbReference>
<name>A0ABS6AA05_9GAMM</name>
<evidence type="ECO:0000313" key="2">
    <source>
        <dbReference type="EMBL" id="MBU2874948.1"/>
    </source>
</evidence>
<protein>
    <recommendedName>
        <fullName evidence="4">Transmembrane protein</fullName>
    </recommendedName>
</protein>
<reference evidence="2 3" key="1">
    <citation type="submission" date="2021-05" db="EMBL/GenBank/DDBJ databases">
        <title>Draft genomes of bacteria isolated from model marine particles.</title>
        <authorList>
            <person name="Datta M.S."/>
            <person name="Schwartzman J.A."/>
            <person name="Enke T.N."/>
            <person name="Saavedra J."/>
            <person name="Cermak N."/>
            <person name="Cordero O.X."/>
        </authorList>
    </citation>
    <scope>NUCLEOTIDE SEQUENCE [LARGE SCALE GENOMIC DNA]</scope>
    <source>
        <strain evidence="2 3">D2M19</strain>
    </source>
</reference>
<dbReference type="Proteomes" id="UP000753376">
    <property type="component" value="Unassembled WGS sequence"/>
</dbReference>
<feature type="transmembrane region" description="Helical" evidence="1">
    <location>
        <begin position="74"/>
        <end position="107"/>
    </location>
</feature>
<evidence type="ECO:0008006" key="4">
    <source>
        <dbReference type="Google" id="ProtNLM"/>
    </source>
</evidence>
<evidence type="ECO:0000256" key="1">
    <source>
        <dbReference type="SAM" id="Phobius"/>
    </source>
</evidence>
<evidence type="ECO:0000313" key="3">
    <source>
        <dbReference type="Proteomes" id="UP000753376"/>
    </source>
</evidence>
<keyword evidence="1" id="KW-1133">Transmembrane helix</keyword>
<gene>
    <name evidence="2" type="ORF">KO508_13140</name>
</gene>
<keyword evidence="3" id="KW-1185">Reference proteome</keyword>
<keyword evidence="1" id="KW-0812">Transmembrane</keyword>
<dbReference type="RefSeq" id="WP_216008748.1">
    <property type="nucleotide sequence ID" value="NZ_JAHKPV010000019.1"/>
</dbReference>
<feature type="transmembrane region" description="Helical" evidence="1">
    <location>
        <begin position="26"/>
        <end position="54"/>
    </location>
</feature>
<accession>A0ABS6AA05</accession>